<dbReference type="EMBL" id="LIAE01008715">
    <property type="protein sequence ID" value="PAV72708.1"/>
    <property type="molecule type" value="Genomic_DNA"/>
</dbReference>
<evidence type="ECO:0000313" key="3">
    <source>
        <dbReference type="Proteomes" id="UP000218231"/>
    </source>
</evidence>
<dbReference type="Proteomes" id="UP000218231">
    <property type="component" value="Unassembled WGS sequence"/>
</dbReference>
<reference evidence="2 3" key="1">
    <citation type="journal article" date="2017" name="Curr. Biol.">
        <title>Genome architecture and evolution of a unichromosomal asexual nematode.</title>
        <authorList>
            <person name="Fradin H."/>
            <person name="Zegar C."/>
            <person name="Gutwein M."/>
            <person name="Lucas J."/>
            <person name="Kovtun M."/>
            <person name="Corcoran D."/>
            <person name="Baugh L.R."/>
            <person name="Kiontke K."/>
            <person name="Gunsalus K."/>
            <person name="Fitch D.H."/>
            <person name="Piano F."/>
        </authorList>
    </citation>
    <scope>NUCLEOTIDE SEQUENCE [LARGE SCALE GENOMIC DNA]</scope>
    <source>
        <strain evidence="2">PF1309</strain>
    </source>
</reference>
<organism evidence="2 3">
    <name type="scientific">Diploscapter pachys</name>
    <dbReference type="NCBI Taxonomy" id="2018661"/>
    <lineage>
        <taxon>Eukaryota</taxon>
        <taxon>Metazoa</taxon>
        <taxon>Ecdysozoa</taxon>
        <taxon>Nematoda</taxon>
        <taxon>Chromadorea</taxon>
        <taxon>Rhabditida</taxon>
        <taxon>Rhabditina</taxon>
        <taxon>Rhabditomorpha</taxon>
        <taxon>Rhabditoidea</taxon>
        <taxon>Rhabditidae</taxon>
        <taxon>Diploscapter</taxon>
    </lineage>
</organism>
<evidence type="ECO:0000256" key="1">
    <source>
        <dbReference type="SAM" id="MobiDB-lite"/>
    </source>
</evidence>
<gene>
    <name evidence="2" type="ORF">WR25_01935</name>
</gene>
<dbReference type="AlphaFoldDB" id="A0A2A2KFR0"/>
<sequence length="462" mass="48704">MRGELLGERLAAGDGADVARQGDAIGAEFGCGVVAGRRLAARDIDLRALGDEAGGDHLADAAAAASDERDLAVEAEEVGGVHDVSPGYAPRQSRVVSRVRVPRPAGRDAEQADVAVQAFDAVIGDIAGAAIDLHRLVGDATHHLAGEILRRRAFQHHVFAAIFFGRRFQHHRTGDERFGLHVGDHALDQLVFGDRLAELLAAGGISDAVGDQPFGDADADRADVQPAAVEHAHRDLEAFALRAQAIGDRHRHVVEMDVGDLGALLPHLLFGFADGDAGQVLGHQKGRDAARALLVAGARHHGEQLRLAVDVAIPHRARLHAAGIAADIGFGQREAGDDLAARDARQPFGLLFGRAGHHQPLAADPDIGAERRSEGGRGPPHLDRDAAFLDHVEAQTAVFLGDRQAEQAHLLHLRDDRVGDGVGGLHIGFEGAQPFADEATDGVDQRVEGFGVEGHAVSTAMP</sequence>
<feature type="region of interest" description="Disordered" evidence="1">
    <location>
        <begin position="355"/>
        <end position="383"/>
    </location>
</feature>
<feature type="compositionally biased region" description="Basic and acidic residues" evidence="1">
    <location>
        <begin position="368"/>
        <end position="383"/>
    </location>
</feature>
<keyword evidence="3" id="KW-1185">Reference proteome</keyword>
<evidence type="ECO:0000313" key="2">
    <source>
        <dbReference type="EMBL" id="PAV72708.1"/>
    </source>
</evidence>
<proteinExistence type="predicted"/>
<accession>A0A2A2KFR0</accession>
<protein>
    <submittedName>
        <fullName evidence="2">Uncharacterized protein</fullName>
    </submittedName>
</protein>
<name>A0A2A2KFR0_9BILA</name>
<comment type="caution">
    <text evidence="2">The sequence shown here is derived from an EMBL/GenBank/DDBJ whole genome shotgun (WGS) entry which is preliminary data.</text>
</comment>